<feature type="compositionally biased region" description="Acidic residues" evidence="1">
    <location>
        <begin position="155"/>
        <end position="190"/>
    </location>
</feature>
<dbReference type="STRING" id="1715693.PH7735_02947"/>
<evidence type="ECO:0000256" key="2">
    <source>
        <dbReference type="SAM" id="Phobius"/>
    </source>
</evidence>
<dbReference type="NCBIfam" id="TIGR02098">
    <property type="entry name" value="MJ0042_CXXC"/>
    <property type="match status" value="1"/>
</dbReference>
<reference evidence="5" key="1">
    <citation type="submission" date="2015-09" db="EMBL/GenBank/DDBJ databases">
        <authorList>
            <person name="Rodrigo-Torres Lidia"/>
            <person name="Arahal R.David."/>
        </authorList>
    </citation>
    <scope>NUCLEOTIDE SEQUENCE [LARGE SCALE GENOMIC DNA]</scope>
    <source>
        <strain evidence="5">CECT 7735</strain>
    </source>
</reference>
<keyword evidence="2" id="KW-0472">Membrane</keyword>
<sequence length="395" mass="44105">MRLSCPNCGAQYEVPDDVIPQAGRDVQCSNCGHTWFQGPPEEDVSLTEELGGSVPVEDWTPEDIADDVDVEPEIEPEESPPMEEEEVQPPSVDLNDEEEDIEPEVFVEPHSEVSADFEENDVDNAPDDLDDAIGRALSFDQETTGLDDVLRDTADEPDVEETSYDDDLEEDDWEEQTSDFDDEDLDDIDEAPEKLRKSLNPEIAEILREEAEHEARVRAEEASVGLESQPDLGLSAPQHVPETNKRAREARERMRRLRGIPAQEPEQDAEPDPVQDHDIHASRRDLLPDIEEINSSLRATEDREYAASEEPAIFGERQRRRGFRLGFALVLLVAAGALLVYVYHEQISASAPEAAPYIDTYLENANSARVWLDEQVTKMMLALQNAAGSGASGEN</sequence>
<feature type="transmembrane region" description="Helical" evidence="2">
    <location>
        <begin position="325"/>
        <end position="343"/>
    </location>
</feature>
<feature type="region of interest" description="Disordered" evidence="1">
    <location>
        <begin position="258"/>
        <end position="277"/>
    </location>
</feature>
<keyword evidence="2" id="KW-0812">Transmembrane</keyword>
<evidence type="ECO:0000313" key="5">
    <source>
        <dbReference type="Proteomes" id="UP000051870"/>
    </source>
</evidence>
<feature type="compositionally biased region" description="Acidic residues" evidence="1">
    <location>
        <begin position="115"/>
        <end position="131"/>
    </location>
</feature>
<protein>
    <submittedName>
        <fullName evidence="4">Family finger-like domain protein</fullName>
    </submittedName>
</protein>
<feature type="compositionally biased region" description="Basic and acidic residues" evidence="1">
    <location>
        <begin position="242"/>
        <end position="251"/>
    </location>
</feature>
<dbReference type="AlphaFoldDB" id="A0A0P1IU08"/>
<feature type="domain" description="Zinc finger/thioredoxin putative" evidence="3">
    <location>
        <begin position="1"/>
        <end position="36"/>
    </location>
</feature>
<feature type="compositionally biased region" description="Basic and acidic residues" evidence="1">
    <location>
        <begin position="211"/>
        <end position="221"/>
    </location>
</feature>
<keyword evidence="2" id="KW-1133">Transmembrane helix</keyword>
<feature type="region of interest" description="Disordered" evidence="1">
    <location>
        <begin position="39"/>
        <end position="100"/>
    </location>
</feature>
<evidence type="ECO:0000259" key="3">
    <source>
        <dbReference type="Pfam" id="PF13717"/>
    </source>
</evidence>
<dbReference type="GeneID" id="83883141"/>
<organism evidence="4 5">
    <name type="scientific">Shimia thalassica</name>
    <dbReference type="NCBI Taxonomy" id="1715693"/>
    <lineage>
        <taxon>Bacteria</taxon>
        <taxon>Pseudomonadati</taxon>
        <taxon>Pseudomonadota</taxon>
        <taxon>Alphaproteobacteria</taxon>
        <taxon>Rhodobacterales</taxon>
        <taxon>Roseobacteraceae</taxon>
    </lineage>
</organism>
<dbReference type="Pfam" id="PF13717">
    <property type="entry name" value="Zn_ribbon_4"/>
    <property type="match status" value="1"/>
</dbReference>
<dbReference type="Proteomes" id="UP000051870">
    <property type="component" value="Unassembled WGS sequence"/>
</dbReference>
<name>A0A0P1IU08_9RHOB</name>
<accession>A0A0P1IU08</accession>
<evidence type="ECO:0000256" key="1">
    <source>
        <dbReference type="SAM" id="MobiDB-lite"/>
    </source>
</evidence>
<dbReference type="EMBL" id="CYTW01000003">
    <property type="protein sequence ID" value="CUK05763.1"/>
    <property type="molecule type" value="Genomic_DNA"/>
</dbReference>
<feature type="region of interest" description="Disordered" evidence="1">
    <location>
        <begin position="112"/>
        <end position="197"/>
    </location>
</feature>
<dbReference type="InterPro" id="IPR011723">
    <property type="entry name" value="Znf/thioredoxin_put"/>
</dbReference>
<keyword evidence="5" id="KW-1185">Reference proteome</keyword>
<proteinExistence type="predicted"/>
<gene>
    <name evidence="4" type="ORF">PH7735_02947</name>
</gene>
<dbReference type="RefSeq" id="WP_082645252.1">
    <property type="nucleotide sequence ID" value="NZ_CYTW01000003.1"/>
</dbReference>
<feature type="region of interest" description="Disordered" evidence="1">
    <location>
        <begin position="211"/>
        <end position="251"/>
    </location>
</feature>
<evidence type="ECO:0000313" key="4">
    <source>
        <dbReference type="EMBL" id="CUK05763.1"/>
    </source>
</evidence>
<feature type="compositionally biased region" description="Acidic residues" evidence="1">
    <location>
        <begin position="59"/>
        <end position="87"/>
    </location>
</feature>